<name>A0A7S2BSW4_9EUKA</name>
<dbReference type="PANTHER" id="PTHR30249:SF0">
    <property type="entry name" value="PLASTIDAL GLYCOLATE_GLYCERATE TRANSLOCATOR 1, CHLOROPLASTIC"/>
    <property type="match status" value="1"/>
</dbReference>
<dbReference type="AlphaFoldDB" id="A0A7S2BSW4"/>
<evidence type="ECO:0008006" key="7">
    <source>
        <dbReference type="Google" id="ProtNLM"/>
    </source>
</evidence>
<feature type="transmembrane region" description="Helical" evidence="5">
    <location>
        <begin position="114"/>
        <end position="136"/>
    </location>
</feature>
<evidence type="ECO:0000256" key="4">
    <source>
        <dbReference type="ARBA" id="ARBA00023136"/>
    </source>
</evidence>
<feature type="transmembrane region" description="Helical" evidence="5">
    <location>
        <begin position="16"/>
        <end position="34"/>
    </location>
</feature>
<sequence>MAALSFAWHVFLGRDAISLSVCIGAATLGSYSLATTICTPTFKMIVHPFVTCSLTNWAACAALGMATGVGGRSVLGTYSRGFGRLLAMLIGPTVVSFSFQLYKYRAMLRRRAVQIVGTAVGSAFSSMLLSALAARFTGLASRDLRLALLSRSFTTPLALEICRTLGVQPPALGLLAAFFTALIAFSLGKALLNALNVRDPVARGLALAGAAHSGGLLALAEEPEAFPVAALMVNLSAAAAVCLINVPAVRALLMAIALG</sequence>
<comment type="subcellular location">
    <subcellularLocation>
        <location evidence="1">Membrane</location>
        <topology evidence="1">Multi-pass membrane protein</topology>
    </subcellularLocation>
</comment>
<dbReference type="EMBL" id="HBGU01007098">
    <property type="protein sequence ID" value="CAD9405897.1"/>
    <property type="molecule type" value="Transcribed_RNA"/>
</dbReference>
<dbReference type="PANTHER" id="PTHR30249">
    <property type="entry name" value="PUTATIVE SEROTONIN TRANSPORTER"/>
    <property type="match status" value="1"/>
</dbReference>
<reference evidence="6" key="1">
    <citation type="submission" date="2021-01" db="EMBL/GenBank/DDBJ databases">
        <authorList>
            <person name="Corre E."/>
            <person name="Pelletier E."/>
            <person name="Niang G."/>
            <person name="Scheremetjew M."/>
            <person name="Finn R."/>
            <person name="Kale V."/>
            <person name="Holt S."/>
            <person name="Cochrane G."/>
            <person name="Meng A."/>
            <person name="Brown T."/>
            <person name="Cohen L."/>
        </authorList>
    </citation>
    <scope>NUCLEOTIDE SEQUENCE</scope>
    <source>
        <strain evidence="6">UTEX LB 985</strain>
    </source>
</reference>
<proteinExistence type="predicted"/>
<evidence type="ECO:0000313" key="6">
    <source>
        <dbReference type="EMBL" id="CAD9405897.1"/>
    </source>
</evidence>
<feature type="transmembrane region" description="Helical" evidence="5">
    <location>
        <begin position="81"/>
        <end position="102"/>
    </location>
</feature>
<feature type="transmembrane region" description="Helical" evidence="5">
    <location>
        <begin position="226"/>
        <end position="246"/>
    </location>
</feature>
<dbReference type="GO" id="GO:0016020">
    <property type="term" value="C:membrane"/>
    <property type="evidence" value="ECO:0007669"/>
    <property type="project" value="UniProtKB-SubCell"/>
</dbReference>
<keyword evidence="2 5" id="KW-0812">Transmembrane</keyword>
<feature type="transmembrane region" description="Helical" evidence="5">
    <location>
        <begin position="204"/>
        <end position="220"/>
    </location>
</feature>
<dbReference type="Pfam" id="PF04172">
    <property type="entry name" value="LrgB"/>
    <property type="match status" value="1"/>
</dbReference>
<feature type="transmembrane region" description="Helical" evidence="5">
    <location>
        <begin position="171"/>
        <end position="192"/>
    </location>
</feature>
<organism evidence="6">
    <name type="scientific">Haptolina brevifila</name>
    <dbReference type="NCBI Taxonomy" id="156173"/>
    <lineage>
        <taxon>Eukaryota</taxon>
        <taxon>Haptista</taxon>
        <taxon>Haptophyta</taxon>
        <taxon>Prymnesiophyceae</taxon>
        <taxon>Prymnesiales</taxon>
        <taxon>Prymnesiaceae</taxon>
        <taxon>Haptolina</taxon>
    </lineage>
</organism>
<keyword evidence="3 5" id="KW-1133">Transmembrane helix</keyword>
<protein>
    <recommendedName>
        <fullName evidence="7">LrgB-like protein</fullName>
    </recommendedName>
</protein>
<evidence type="ECO:0000256" key="1">
    <source>
        <dbReference type="ARBA" id="ARBA00004141"/>
    </source>
</evidence>
<evidence type="ECO:0000256" key="2">
    <source>
        <dbReference type="ARBA" id="ARBA00022692"/>
    </source>
</evidence>
<evidence type="ECO:0000256" key="5">
    <source>
        <dbReference type="SAM" id="Phobius"/>
    </source>
</evidence>
<gene>
    <name evidence="6" type="ORF">CBRE1094_LOCUS3872</name>
</gene>
<dbReference type="InterPro" id="IPR007300">
    <property type="entry name" value="CidB/LrgB"/>
</dbReference>
<keyword evidence="4 5" id="KW-0472">Membrane</keyword>
<evidence type="ECO:0000256" key="3">
    <source>
        <dbReference type="ARBA" id="ARBA00022989"/>
    </source>
</evidence>
<feature type="transmembrane region" description="Helical" evidence="5">
    <location>
        <begin position="46"/>
        <end position="69"/>
    </location>
</feature>
<accession>A0A7S2BSW4</accession>